<feature type="transmembrane region" description="Helical" evidence="10">
    <location>
        <begin position="226"/>
        <end position="247"/>
    </location>
</feature>
<accession>A7T216</accession>
<evidence type="ECO:0000256" key="1">
    <source>
        <dbReference type="ARBA" id="ARBA00004141"/>
    </source>
</evidence>
<keyword evidence="4 8" id="KW-0297">G-protein coupled receptor</keyword>
<dbReference type="InParanoid" id="A7T216"/>
<keyword evidence="7 8" id="KW-0807">Transducer</keyword>
<dbReference type="CDD" id="cd00637">
    <property type="entry name" value="7tm_classA_rhodopsin-like"/>
    <property type="match status" value="1"/>
</dbReference>
<dbReference type="PhylomeDB" id="A7T216"/>
<evidence type="ECO:0000259" key="11">
    <source>
        <dbReference type="PROSITE" id="PS50262"/>
    </source>
</evidence>
<evidence type="ECO:0000256" key="4">
    <source>
        <dbReference type="ARBA" id="ARBA00023040"/>
    </source>
</evidence>
<feature type="transmembrane region" description="Helical" evidence="10">
    <location>
        <begin position="74"/>
        <end position="99"/>
    </location>
</feature>
<feature type="transmembrane region" description="Helical" evidence="10">
    <location>
        <begin position="47"/>
        <end position="68"/>
    </location>
</feature>
<evidence type="ECO:0000256" key="9">
    <source>
        <dbReference type="SAM" id="MobiDB-lite"/>
    </source>
</evidence>
<dbReference type="PROSITE" id="PS00237">
    <property type="entry name" value="G_PROTEIN_RECEP_F1_1"/>
    <property type="match status" value="1"/>
</dbReference>
<dbReference type="GO" id="GO:0007186">
    <property type="term" value="P:G protein-coupled receptor signaling pathway"/>
    <property type="evidence" value="ECO:0000318"/>
    <property type="project" value="GO_Central"/>
</dbReference>
<dbReference type="InterPro" id="IPR017452">
    <property type="entry name" value="GPCR_Rhodpsn_7TM"/>
</dbReference>
<feature type="transmembrane region" description="Helical" evidence="10">
    <location>
        <begin position="12"/>
        <end position="35"/>
    </location>
</feature>
<dbReference type="InterPro" id="IPR000276">
    <property type="entry name" value="GPCR_Rhodpsn"/>
</dbReference>
<comment type="similarity">
    <text evidence="8">Belongs to the G-protein coupled receptor 1 family.</text>
</comment>
<dbReference type="Pfam" id="PF00001">
    <property type="entry name" value="7tm_1"/>
    <property type="match status" value="1"/>
</dbReference>
<feature type="transmembrane region" description="Helical" evidence="10">
    <location>
        <begin position="120"/>
        <end position="142"/>
    </location>
</feature>
<evidence type="ECO:0000313" key="13">
    <source>
        <dbReference type="Proteomes" id="UP000001593"/>
    </source>
</evidence>
<gene>
    <name evidence="12" type="ORF">NEMVEDRAFT_v1g221162</name>
</gene>
<dbReference type="HOGENOM" id="CLU_009579_6_0_1"/>
<keyword evidence="3 10" id="KW-1133">Transmembrane helix</keyword>
<dbReference type="SUPFAM" id="SSF81321">
    <property type="entry name" value="Family A G protein-coupled receptor-like"/>
    <property type="match status" value="1"/>
</dbReference>
<sequence>MAEDERQIENIIIAIYVCLSVFGFFGNIFVFLDIHRKRSARRTTNDYLLLHLAIGDIMLVCCSVLTSIFRRLELYPVCLYITMAILITRYLGVFTLTLIAIERHRTLTSVLQLVRLRRRFVMACIPAVWVISAMFSSPIIWIKNIGPVECRNNITTKDITYAKSFYMFLFMTQFVIPFTVILILYYKTAAFVHNNQPRDAHGDIPSAFRSRLGFNDQRNRRVYKTLFAMLTLFAVCSVPQYVVYIWSEFFEGYKKPLINADVYLLTFSLVFVNSALDPVLYGTLRIKWRTNFCFACFRNKYTSGSMFWIARSRPSETLPGASRKNPGYNLTIQDQASPRQELLEIARATRPSEIPDITRDTRPSETSPRARRHNSR</sequence>
<reference evidence="12 13" key="1">
    <citation type="journal article" date="2007" name="Science">
        <title>Sea anemone genome reveals ancestral eumetazoan gene repertoire and genomic organization.</title>
        <authorList>
            <person name="Putnam N.H."/>
            <person name="Srivastava M."/>
            <person name="Hellsten U."/>
            <person name="Dirks B."/>
            <person name="Chapman J."/>
            <person name="Salamov A."/>
            <person name="Terry A."/>
            <person name="Shapiro H."/>
            <person name="Lindquist E."/>
            <person name="Kapitonov V.V."/>
            <person name="Jurka J."/>
            <person name="Genikhovich G."/>
            <person name="Grigoriev I.V."/>
            <person name="Lucas S.M."/>
            <person name="Steele R.E."/>
            <person name="Finnerty J.R."/>
            <person name="Technau U."/>
            <person name="Martindale M.Q."/>
            <person name="Rokhsar D.S."/>
        </authorList>
    </citation>
    <scope>NUCLEOTIDE SEQUENCE [LARGE SCALE GENOMIC DNA]</scope>
    <source>
        <strain evidence="13">CH2 X CH6</strain>
    </source>
</reference>
<keyword evidence="6 8" id="KW-0675">Receptor</keyword>
<feature type="domain" description="G-protein coupled receptors family 1 profile" evidence="11">
    <location>
        <begin position="26"/>
        <end position="281"/>
    </location>
</feature>
<feature type="transmembrane region" description="Helical" evidence="10">
    <location>
        <begin position="262"/>
        <end position="281"/>
    </location>
</feature>
<evidence type="ECO:0000256" key="7">
    <source>
        <dbReference type="ARBA" id="ARBA00023224"/>
    </source>
</evidence>
<organism evidence="12 13">
    <name type="scientific">Nematostella vectensis</name>
    <name type="common">Starlet sea anemone</name>
    <dbReference type="NCBI Taxonomy" id="45351"/>
    <lineage>
        <taxon>Eukaryota</taxon>
        <taxon>Metazoa</taxon>
        <taxon>Cnidaria</taxon>
        <taxon>Anthozoa</taxon>
        <taxon>Hexacorallia</taxon>
        <taxon>Actiniaria</taxon>
        <taxon>Edwardsiidae</taxon>
        <taxon>Nematostella</taxon>
    </lineage>
</organism>
<dbReference type="eggNOG" id="KOG3656">
    <property type="taxonomic scope" value="Eukaryota"/>
</dbReference>
<name>A7T216_NEMVE</name>
<proteinExistence type="inferred from homology"/>
<dbReference type="PRINTS" id="PR00237">
    <property type="entry name" value="GPCRRHODOPSN"/>
</dbReference>
<comment type="subcellular location">
    <subcellularLocation>
        <location evidence="1">Membrane</location>
        <topology evidence="1">Multi-pass membrane protein</topology>
    </subcellularLocation>
</comment>
<dbReference type="Gene3D" id="1.20.1070.10">
    <property type="entry name" value="Rhodopsin 7-helix transmembrane proteins"/>
    <property type="match status" value="1"/>
</dbReference>
<dbReference type="Proteomes" id="UP000001593">
    <property type="component" value="Unassembled WGS sequence"/>
</dbReference>
<dbReference type="PROSITE" id="PS50262">
    <property type="entry name" value="G_PROTEIN_RECEP_F1_2"/>
    <property type="match status" value="1"/>
</dbReference>
<protein>
    <recommendedName>
        <fullName evidence="11">G-protein coupled receptors family 1 profile domain-containing protein</fullName>
    </recommendedName>
</protein>
<evidence type="ECO:0000256" key="10">
    <source>
        <dbReference type="SAM" id="Phobius"/>
    </source>
</evidence>
<keyword evidence="13" id="KW-1185">Reference proteome</keyword>
<dbReference type="GO" id="GO:0004930">
    <property type="term" value="F:G protein-coupled receptor activity"/>
    <property type="evidence" value="ECO:0000318"/>
    <property type="project" value="GO_Central"/>
</dbReference>
<feature type="region of interest" description="Disordered" evidence="9">
    <location>
        <begin position="346"/>
        <end position="376"/>
    </location>
</feature>
<evidence type="ECO:0000256" key="8">
    <source>
        <dbReference type="RuleBase" id="RU000688"/>
    </source>
</evidence>
<dbReference type="AlphaFoldDB" id="A7T216"/>
<evidence type="ECO:0000256" key="5">
    <source>
        <dbReference type="ARBA" id="ARBA00023136"/>
    </source>
</evidence>
<keyword evidence="5 10" id="KW-0472">Membrane</keyword>
<keyword evidence="2 8" id="KW-0812">Transmembrane</keyword>
<dbReference type="PANTHER" id="PTHR45695:SF9">
    <property type="entry name" value="LEUCOKININ RECEPTOR"/>
    <property type="match status" value="1"/>
</dbReference>
<evidence type="ECO:0000313" key="12">
    <source>
        <dbReference type="EMBL" id="EDO29999.1"/>
    </source>
</evidence>
<dbReference type="PANTHER" id="PTHR45695">
    <property type="entry name" value="LEUCOKININ RECEPTOR-RELATED"/>
    <property type="match status" value="1"/>
</dbReference>
<dbReference type="GO" id="GO:0005886">
    <property type="term" value="C:plasma membrane"/>
    <property type="evidence" value="ECO:0000318"/>
    <property type="project" value="GO_Central"/>
</dbReference>
<evidence type="ECO:0000256" key="6">
    <source>
        <dbReference type="ARBA" id="ARBA00023170"/>
    </source>
</evidence>
<evidence type="ECO:0000256" key="3">
    <source>
        <dbReference type="ARBA" id="ARBA00022989"/>
    </source>
</evidence>
<dbReference type="EMBL" id="DS470187">
    <property type="protein sequence ID" value="EDO29999.1"/>
    <property type="molecule type" value="Genomic_DNA"/>
</dbReference>
<dbReference type="STRING" id="45351.A7T216"/>
<evidence type="ECO:0000256" key="2">
    <source>
        <dbReference type="ARBA" id="ARBA00022692"/>
    </source>
</evidence>
<feature type="transmembrane region" description="Helical" evidence="10">
    <location>
        <begin position="165"/>
        <end position="186"/>
    </location>
</feature>